<dbReference type="EMBL" id="NIVC01004184">
    <property type="protein sequence ID" value="PAA48302.1"/>
    <property type="molecule type" value="Genomic_DNA"/>
</dbReference>
<accession>A0A267DIB2</accession>
<reference evidence="2 4" key="1">
    <citation type="submission" date="2017-06" db="EMBL/GenBank/DDBJ databases">
        <title>A platform for efficient transgenesis in Macrostomum lignano, a flatworm model organism for stem cell research.</title>
        <authorList>
            <person name="Berezikov E."/>
        </authorList>
    </citation>
    <scope>NUCLEOTIDE SEQUENCE [LARGE SCALE GENOMIC DNA]</scope>
    <source>
        <strain evidence="2">DV1</strain>
        <tissue evidence="2">Whole organism</tissue>
    </source>
</reference>
<gene>
    <name evidence="2" type="ORF">BOX15_Mlig000909g2</name>
    <name evidence="3" type="ORF">BOX15_Mlig024393g1</name>
</gene>
<feature type="compositionally biased region" description="Low complexity" evidence="1">
    <location>
        <begin position="48"/>
        <end position="57"/>
    </location>
</feature>
<dbReference type="AlphaFoldDB" id="A0A267DIB2"/>
<evidence type="ECO:0000313" key="3">
    <source>
        <dbReference type="EMBL" id="PAA54324.1"/>
    </source>
</evidence>
<evidence type="ECO:0000313" key="4">
    <source>
        <dbReference type="Proteomes" id="UP000215902"/>
    </source>
</evidence>
<dbReference type="Proteomes" id="UP000215902">
    <property type="component" value="Unassembled WGS sequence"/>
</dbReference>
<comment type="caution">
    <text evidence="2">The sequence shown here is derived from an EMBL/GenBank/DDBJ whole genome shotgun (WGS) entry which is preliminary data.</text>
</comment>
<name>A0A267DIB2_9PLAT</name>
<keyword evidence="4" id="KW-1185">Reference proteome</keyword>
<feature type="compositionally biased region" description="Polar residues" evidence="1">
    <location>
        <begin position="90"/>
        <end position="102"/>
    </location>
</feature>
<proteinExistence type="predicted"/>
<feature type="region of interest" description="Disordered" evidence="1">
    <location>
        <begin position="47"/>
        <end position="102"/>
    </location>
</feature>
<sequence length="175" mass="19522">MSGATRLMLLEYQPVQQLKQQPPALPSASRKQADLTLQRAVTSYALALPGQLKQRQPQPQPPTRPSVPTLPRRSTKTPCPAPGPSRPGAVSTTSKSLLMRQQTSNDLFKLSSSRMRRSTAATRVAPGYWAMDSADAWEAEERAQQRRRIYALNKLMTELEEENYLAFKSSQQRAG</sequence>
<dbReference type="EMBL" id="NIVC01002930">
    <property type="protein sequence ID" value="PAA54324.1"/>
    <property type="molecule type" value="Genomic_DNA"/>
</dbReference>
<organism evidence="2 4">
    <name type="scientific">Macrostomum lignano</name>
    <dbReference type="NCBI Taxonomy" id="282301"/>
    <lineage>
        <taxon>Eukaryota</taxon>
        <taxon>Metazoa</taxon>
        <taxon>Spiralia</taxon>
        <taxon>Lophotrochozoa</taxon>
        <taxon>Platyhelminthes</taxon>
        <taxon>Rhabditophora</taxon>
        <taxon>Macrostomorpha</taxon>
        <taxon>Macrostomida</taxon>
        <taxon>Macrostomidae</taxon>
        <taxon>Macrostomum</taxon>
    </lineage>
</organism>
<protein>
    <submittedName>
        <fullName evidence="2">Uncharacterized protein</fullName>
    </submittedName>
</protein>
<evidence type="ECO:0000313" key="2">
    <source>
        <dbReference type="EMBL" id="PAA48302.1"/>
    </source>
</evidence>
<evidence type="ECO:0000256" key="1">
    <source>
        <dbReference type="SAM" id="MobiDB-lite"/>
    </source>
</evidence>